<evidence type="ECO:0000313" key="2">
    <source>
        <dbReference type="Proteomes" id="UP000465221"/>
    </source>
</evidence>
<evidence type="ECO:0000313" key="1">
    <source>
        <dbReference type="EMBL" id="GFF59313.1"/>
    </source>
</evidence>
<dbReference type="Proteomes" id="UP000465221">
    <property type="component" value="Unassembled WGS sequence"/>
</dbReference>
<dbReference type="AlphaFoldDB" id="A0A8H3SG60"/>
<gene>
    <name evidence="1" type="ORF">IFM46972_11351</name>
</gene>
<proteinExistence type="predicted"/>
<comment type="caution">
    <text evidence="1">The sequence shown here is derived from an EMBL/GenBank/DDBJ whole genome shotgun (WGS) entry which is preliminary data.</text>
</comment>
<sequence>MCPCAFNREQWRAADRIITNTGRCMSSGSVDCSRRLCRAPRSYPPSSQRSVTNRLDISGYVVLIHFLVLDHLATVTASLGCPRTAIRSRQVLVGPVDLFTADGADELSNSIVAKPLHGLHDRVGEEDFLLGMVHCLH</sequence>
<protein>
    <submittedName>
        <fullName evidence="1">Uncharacterized protein</fullName>
    </submittedName>
</protein>
<organism evidence="1 2">
    <name type="scientific">Aspergillus udagawae</name>
    <dbReference type="NCBI Taxonomy" id="91492"/>
    <lineage>
        <taxon>Eukaryota</taxon>
        <taxon>Fungi</taxon>
        <taxon>Dikarya</taxon>
        <taxon>Ascomycota</taxon>
        <taxon>Pezizomycotina</taxon>
        <taxon>Eurotiomycetes</taxon>
        <taxon>Eurotiomycetidae</taxon>
        <taxon>Eurotiales</taxon>
        <taxon>Aspergillaceae</taxon>
        <taxon>Aspergillus</taxon>
        <taxon>Aspergillus subgen. Fumigati</taxon>
    </lineage>
</organism>
<reference evidence="1 2" key="1">
    <citation type="submission" date="2020-01" db="EMBL/GenBank/DDBJ databases">
        <title>Draft genome sequence of Aspergillus udagawae IFM 46972.</title>
        <authorList>
            <person name="Takahashi H."/>
            <person name="Yaguchi T."/>
        </authorList>
    </citation>
    <scope>NUCLEOTIDE SEQUENCE [LARGE SCALE GENOMIC DNA]</scope>
    <source>
        <strain evidence="1 2">IFM 46972</strain>
    </source>
</reference>
<name>A0A8H3SG60_9EURO</name>
<dbReference type="EMBL" id="BLKC01000211">
    <property type="protein sequence ID" value="GFF59313.1"/>
    <property type="molecule type" value="Genomic_DNA"/>
</dbReference>
<accession>A0A8H3SG60</accession>